<evidence type="ECO:0000256" key="5">
    <source>
        <dbReference type="SAM" id="MobiDB-lite"/>
    </source>
</evidence>
<feature type="domain" description="Cns1/TTC4 wheel" evidence="6">
    <location>
        <begin position="308"/>
        <end position="435"/>
    </location>
</feature>
<evidence type="ECO:0000256" key="3">
    <source>
        <dbReference type="ARBA" id="ARBA00023602"/>
    </source>
</evidence>
<dbReference type="PANTHER" id="PTHR46035">
    <property type="entry name" value="TETRATRICOPEPTIDE REPEAT PROTEIN 4"/>
    <property type="match status" value="1"/>
</dbReference>
<keyword evidence="8" id="KW-1185">Reference proteome</keyword>
<dbReference type="Gene3D" id="1.25.40.10">
    <property type="entry name" value="Tetratricopeptide repeat domain"/>
    <property type="match status" value="1"/>
</dbReference>
<keyword evidence="2 4" id="KW-0802">TPR repeat</keyword>
<evidence type="ECO:0000313" key="7">
    <source>
        <dbReference type="EMBL" id="CEH17451.1"/>
    </source>
</evidence>
<dbReference type="GO" id="GO:0030544">
    <property type="term" value="F:Hsp70 protein binding"/>
    <property type="evidence" value="ECO:0007669"/>
    <property type="project" value="TreeGrafter"/>
</dbReference>
<dbReference type="InterPro" id="IPR011990">
    <property type="entry name" value="TPR-like_helical_dom_sf"/>
</dbReference>
<dbReference type="AlphaFoldDB" id="A0A0P1BNY3"/>
<dbReference type="EMBL" id="CCYA01000254">
    <property type="protein sequence ID" value="CEH17451.1"/>
    <property type="molecule type" value="Genomic_DNA"/>
</dbReference>
<feature type="repeat" description="TPR" evidence="4">
    <location>
        <begin position="110"/>
        <end position="143"/>
    </location>
</feature>
<feature type="compositionally biased region" description="Low complexity" evidence="5">
    <location>
        <begin position="15"/>
        <end position="24"/>
    </location>
</feature>
<evidence type="ECO:0000256" key="2">
    <source>
        <dbReference type="ARBA" id="ARBA00022803"/>
    </source>
</evidence>
<dbReference type="Pfam" id="PF18972">
    <property type="entry name" value="Wheel"/>
    <property type="match status" value="1"/>
</dbReference>
<dbReference type="GO" id="GO:0006457">
    <property type="term" value="P:protein folding"/>
    <property type="evidence" value="ECO:0007669"/>
    <property type="project" value="TreeGrafter"/>
</dbReference>
<comment type="similarity">
    <text evidence="3">Belongs to the TTC4 family.</text>
</comment>
<evidence type="ECO:0000256" key="1">
    <source>
        <dbReference type="ARBA" id="ARBA00022737"/>
    </source>
</evidence>
<feature type="compositionally biased region" description="Basic and acidic residues" evidence="5">
    <location>
        <begin position="1"/>
        <end position="13"/>
    </location>
</feature>
<accession>A0A0P1BNY3</accession>
<sequence>MARLEEVPAKAERQTSSSTASTSSKPNRVPHGSHNPHLSSVASAHADGQEHHTAAGPKAVQRDLKSHMQGFDEMPLFMRQVKGDAQGEDENTALEALKSLAFDGEPDEIAQNFKSQGTDYFKGKRFREAAGFFTQALDANPTDASLKEACLGNRAACNLELENYGAVLRDTSAILSLNPRNSKAFYRASRALLQLDRTTEAADCCDHALALGVESEKAGLNALREKIVKRDESRKRRENEKKERERREKLGREALLKGFLARGLWIETSSRPPDNPHPAHFDLEALPSSCAPLVTSNGEANTAYQPPDFIRTPIIFPVFLLYPAEERSDFISDYQEDVPLGEYLDRMFPPGGEALPWDSSGEYRTDNLRVYASTKAKRLFKIGRGRSLREMIDLTAREQDAQKKVERDGMILRDGIISLIVLPAGEKESKWVEKFKRERDHQPTGGD</sequence>
<evidence type="ECO:0000256" key="4">
    <source>
        <dbReference type="PROSITE-ProRule" id="PRU00339"/>
    </source>
</evidence>
<dbReference type="SUPFAM" id="SSF48452">
    <property type="entry name" value="TPR-like"/>
    <property type="match status" value="1"/>
</dbReference>
<dbReference type="PROSITE" id="PS50005">
    <property type="entry name" value="TPR"/>
    <property type="match status" value="1"/>
</dbReference>
<dbReference type="OrthoDB" id="1724687at2759"/>
<evidence type="ECO:0000313" key="8">
    <source>
        <dbReference type="Proteomes" id="UP000054845"/>
    </source>
</evidence>
<proteinExistence type="inferred from homology"/>
<dbReference type="Proteomes" id="UP000054845">
    <property type="component" value="Unassembled WGS sequence"/>
</dbReference>
<name>A0A0P1BNY3_9BASI</name>
<dbReference type="CDD" id="cd21377">
    <property type="entry name" value="CTWD_Cns1-like"/>
    <property type="match status" value="1"/>
</dbReference>
<dbReference type="STRING" id="401625.A0A0P1BNY3"/>
<evidence type="ECO:0000259" key="6">
    <source>
        <dbReference type="Pfam" id="PF18972"/>
    </source>
</evidence>
<protein>
    <submittedName>
        <fullName evidence="7">Hsp90 co-chaperone CNS1 (Contains TPR repeats)</fullName>
    </submittedName>
</protein>
<dbReference type="InterPro" id="IPR044059">
    <property type="entry name" value="Csn1/TTC4_wheel"/>
</dbReference>
<dbReference type="GO" id="GO:0051879">
    <property type="term" value="F:Hsp90 protein binding"/>
    <property type="evidence" value="ECO:0007669"/>
    <property type="project" value="InterPro"/>
</dbReference>
<reference evidence="7 8" key="1">
    <citation type="submission" date="2014-09" db="EMBL/GenBank/DDBJ databases">
        <authorList>
            <person name="Magalhaes I.L.F."/>
            <person name="Oliveira U."/>
            <person name="Santos F.R."/>
            <person name="Vidigal T.H.D.A."/>
            <person name="Brescovit A.D."/>
            <person name="Santos A.J."/>
        </authorList>
    </citation>
    <scope>NUCLEOTIDE SEQUENCE [LARGE SCALE GENOMIC DNA]</scope>
</reference>
<dbReference type="GO" id="GO:0005634">
    <property type="term" value="C:nucleus"/>
    <property type="evidence" value="ECO:0007669"/>
    <property type="project" value="TreeGrafter"/>
</dbReference>
<dbReference type="InterPro" id="IPR019734">
    <property type="entry name" value="TPR_rpt"/>
</dbReference>
<organism evidence="7 8">
    <name type="scientific">Ceraceosorus bombacis</name>
    <dbReference type="NCBI Taxonomy" id="401625"/>
    <lineage>
        <taxon>Eukaryota</taxon>
        <taxon>Fungi</taxon>
        <taxon>Dikarya</taxon>
        <taxon>Basidiomycota</taxon>
        <taxon>Ustilaginomycotina</taxon>
        <taxon>Exobasidiomycetes</taxon>
        <taxon>Ceraceosorales</taxon>
        <taxon>Ceraceosoraceae</taxon>
        <taxon>Ceraceosorus</taxon>
    </lineage>
</organism>
<feature type="region of interest" description="Disordered" evidence="5">
    <location>
        <begin position="1"/>
        <end position="61"/>
    </location>
</feature>
<keyword evidence="1" id="KW-0677">Repeat</keyword>
<dbReference type="GO" id="GO:0005829">
    <property type="term" value="C:cytosol"/>
    <property type="evidence" value="ECO:0007669"/>
    <property type="project" value="TreeGrafter"/>
</dbReference>
<dbReference type="PANTHER" id="PTHR46035:SF1">
    <property type="entry name" value="TETRATRICOPEPTIDE REPEAT PROTEIN 4"/>
    <property type="match status" value="1"/>
</dbReference>
<dbReference type="SMART" id="SM00028">
    <property type="entry name" value="TPR"/>
    <property type="match status" value="3"/>
</dbReference>